<dbReference type="EMBL" id="JACKSJ010000093">
    <property type="protein sequence ID" value="MCV7170689.1"/>
    <property type="molecule type" value="Genomic_DNA"/>
</dbReference>
<evidence type="ECO:0000313" key="2">
    <source>
        <dbReference type="Proteomes" id="UP001140293"/>
    </source>
</evidence>
<evidence type="ECO:0000313" key="1">
    <source>
        <dbReference type="EMBL" id="MCV7170689.1"/>
    </source>
</evidence>
<dbReference type="Proteomes" id="UP001140293">
    <property type="component" value="Unassembled WGS sequence"/>
</dbReference>
<proteinExistence type="predicted"/>
<reference evidence="1" key="2">
    <citation type="journal article" date="2022" name="BMC Genomics">
        <title>Comparative genome analysis of mycobacteria focusing on tRNA and non-coding RNA.</title>
        <authorList>
            <person name="Behra P.R.K."/>
            <person name="Pettersson B.M.F."/>
            <person name="Ramesh M."/>
            <person name="Das S."/>
            <person name="Dasgupta S."/>
            <person name="Kirsebom L.A."/>
        </authorList>
    </citation>
    <scope>NUCLEOTIDE SEQUENCE</scope>
    <source>
        <strain evidence="1">DSM 44615</strain>
    </source>
</reference>
<organism evidence="1 2">
    <name type="scientific">[Mycobacterium] manitobense</name>
    <dbReference type="NCBI Taxonomy" id="190147"/>
    <lineage>
        <taxon>Bacteria</taxon>
        <taxon>Bacillati</taxon>
        <taxon>Actinomycetota</taxon>
        <taxon>Actinomycetes</taxon>
        <taxon>Mycobacteriales</taxon>
        <taxon>Mycobacteriaceae</taxon>
        <taxon>Mycolicibacterium</taxon>
    </lineage>
</organism>
<dbReference type="RefSeq" id="WP_264012869.1">
    <property type="nucleotide sequence ID" value="NZ_JACKSJ010000093.1"/>
</dbReference>
<sequence>MTVKGATVRRIIRTAGAGGHVTYVVDIHTPAGAARTCTFSGNLFGGPVLLSSECADGRTRVAEIEQPHDFGEFATEHWVHGFFRNWQLAAVRHPILVGDGDALEGTG</sequence>
<gene>
    <name evidence="1" type="ORF">H7I41_12265</name>
</gene>
<reference evidence="1" key="1">
    <citation type="submission" date="2020-07" db="EMBL/GenBank/DDBJ databases">
        <authorList>
            <person name="Pettersson B.M.F."/>
            <person name="Behra P.R.K."/>
            <person name="Ramesh M."/>
            <person name="Das S."/>
            <person name="Dasgupta S."/>
            <person name="Kirsebom L.A."/>
        </authorList>
    </citation>
    <scope>NUCLEOTIDE SEQUENCE</scope>
    <source>
        <strain evidence="1">DSM 44615</strain>
    </source>
</reference>
<comment type="caution">
    <text evidence="1">The sequence shown here is derived from an EMBL/GenBank/DDBJ whole genome shotgun (WGS) entry which is preliminary data.</text>
</comment>
<name>A0A9X2YP41_9MYCO</name>
<accession>A0A9X2YP41</accession>
<keyword evidence="2" id="KW-1185">Reference proteome</keyword>
<protein>
    <submittedName>
        <fullName evidence="1">Uncharacterized protein</fullName>
    </submittedName>
</protein>
<dbReference type="AlphaFoldDB" id="A0A9X2YP41"/>